<dbReference type="Gene3D" id="3.50.30.10">
    <property type="entry name" value="Phosphohistidine domain"/>
    <property type="match status" value="1"/>
</dbReference>
<dbReference type="STRING" id="1801677.A2365_02430"/>
<dbReference type="AlphaFoldDB" id="A0A1G2EMX7"/>
<feature type="domain" description="PEP-utilising enzyme mobile" evidence="4">
    <location>
        <begin position="387"/>
        <end position="457"/>
    </location>
</feature>
<dbReference type="InterPro" id="IPR036637">
    <property type="entry name" value="Phosphohistidine_dom_sf"/>
</dbReference>
<evidence type="ECO:0000256" key="3">
    <source>
        <dbReference type="ARBA" id="ARBA00022840"/>
    </source>
</evidence>
<evidence type="ECO:0000256" key="2">
    <source>
        <dbReference type="ARBA" id="ARBA00022741"/>
    </source>
</evidence>
<evidence type="ECO:0000259" key="4">
    <source>
        <dbReference type="Pfam" id="PF00391"/>
    </source>
</evidence>
<reference evidence="5 6" key="1">
    <citation type="journal article" date="2016" name="Nat. Commun.">
        <title>Thousands of microbial genomes shed light on interconnected biogeochemical processes in an aquifer system.</title>
        <authorList>
            <person name="Anantharaman K."/>
            <person name="Brown C.T."/>
            <person name="Hug L.A."/>
            <person name="Sharon I."/>
            <person name="Castelle C.J."/>
            <person name="Probst A.J."/>
            <person name="Thomas B.C."/>
            <person name="Singh A."/>
            <person name="Wilkins M.J."/>
            <person name="Karaoz U."/>
            <person name="Brodie E.L."/>
            <person name="Williams K.H."/>
            <person name="Hubbard S.S."/>
            <person name="Banfield J.F."/>
        </authorList>
    </citation>
    <scope>NUCLEOTIDE SEQUENCE [LARGE SCALE GENOMIC DNA]</scope>
</reference>
<dbReference type="PANTHER" id="PTHR43030:SF1">
    <property type="entry name" value="PHOSPHOENOLPYRUVATE SYNTHASE"/>
    <property type="match status" value="1"/>
</dbReference>
<dbReference type="PROSITE" id="PS00370">
    <property type="entry name" value="PEP_ENZYMES_PHOS_SITE"/>
    <property type="match status" value="1"/>
</dbReference>
<keyword evidence="2" id="KW-0547">Nucleotide-binding</keyword>
<dbReference type="PANTHER" id="PTHR43030">
    <property type="entry name" value="PHOSPHOENOLPYRUVATE SYNTHASE"/>
    <property type="match status" value="1"/>
</dbReference>
<dbReference type="GO" id="GO:0005524">
    <property type="term" value="F:ATP binding"/>
    <property type="evidence" value="ECO:0007669"/>
    <property type="project" value="UniProtKB-KW"/>
</dbReference>
<keyword evidence="3" id="KW-0067">ATP-binding</keyword>
<dbReference type="InterPro" id="IPR018274">
    <property type="entry name" value="PEP_util_AS"/>
</dbReference>
<comment type="similarity">
    <text evidence="1">Belongs to the PEP-utilizing enzyme family.</text>
</comment>
<evidence type="ECO:0000256" key="1">
    <source>
        <dbReference type="ARBA" id="ARBA00007837"/>
    </source>
</evidence>
<dbReference type="InterPro" id="IPR006319">
    <property type="entry name" value="PEP_synth"/>
</dbReference>
<dbReference type="EMBL" id="MHMM01000017">
    <property type="protein sequence ID" value="OGZ26731.1"/>
    <property type="molecule type" value="Genomic_DNA"/>
</dbReference>
<dbReference type="SUPFAM" id="SSF52009">
    <property type="entry name" value="Phosphohistidine domain"/>
    <property type="match status" value="1"/>
</dbReference>
<accession>A0A1G2EMX7</accession>
<gene>
    <name evidence="5" type="ORF">A2365_02430</name>
</gene>
<dbReference type="Proteomes" id="UP000177740">
    <property type="component" value="Unassembled WGS sequence"/>
</dbReference>
<protein>
    <recommendedName>
        <fullName evidence="4">PEP-utilising enzyme mobile domain-containing protein</fullName>
    </recommendedName>
</protein>
<dbReference type="InterPro" id="IPR008279">
    <property type="entry name" value="PEP-util_enz_mobile_dom"/>
</dbReference>
<dbReference type="GO" id="GO:0008986">
    <property type="term" value="F:pyruvate, water dikinase activity"/>
    <property type="evidence" value="ECO:0007669"/>
    <property type="project" value="InterPro"/>
</dbReference>
<dbReference type="Pfam" id="PF00391">
    <property type="entry name" value="PEP-utilizers"/>
    <property type="match status" value="1"/>
</dbReference>
<name>A0A1G2EMX7_9BACT</name>
<sequence>MKKDKYYLFRERPTLFAPCYWNSIYQTSAKTKRLHGTVLDAQYQHYNSGKMLQFCKLADWDKKEKYIFKKLIARGYFDKIDKIVQRQKKKIDLFIENFDKEELSRVGFKDLFKLLKKIKALCLDYDSANVMAWLLGSDKLQEYLFKKLNLSEEDFNLIITPEEKTAVSQLENKLVIYSKEIKEGRRDINEAAKELSEDYGWIPFGYDGPVYWDKDYFIKKLNESFPTQAYKEKPAERKEILSKLNVNDLELIKRANILALWTDERKKYTFRLYRRYSQILWELEKRYSIPYINLKYLFTEELAGLEKNKEKLKKISNDRINNDFMIEAKKGIVKVVSTIKKERVLKELTKQFKGTDIKGIVACKGFKSVYKGIAKVVLSPKEGDKVKEGDFIIATMTSPDYILAMKKAAGFITDEGGMTCHAAIIAREMSKPCIIGTKIATKILRDGNIIEVNTEKGIVKKI</sequence>
<evidence type="ECO:0000313" key="6">
    <source>
        <dbReference type="Proteomes" id="UP000177740"/>
    </source>
</evidence>
<comment type="caution">
    <text evidence="5">The sequence shown here is derived from an EMBL/GenBank/DDBJ whole genome shotgun (WGS) entry which is preliminary data.</text>
</comment>
<evidence type="ECO:0000313" key="5">
    <source>
        <dbReference type="EMBL" id="OGZ26731.1"/>
    </source>
</evidence>
<proteinExistence type="inferred from homology"/>
<organism evidence="5 6">
    <name type="scientific">Candidatus Nealsonbacteria bacterium RIFOXYB1_FULL_40_15</name>
    <dbReference type="NCBI Taxonomy" id="1801677"/>
    <lineage>
        <taxon>Bacteria</taxon>
        <taxon>Candidatus Nealsoniibacteriota</taxon>
    </lineage>
</organism>